<dbReference type="OrthoDB" id="17458at2759"/>
<dbReference type="AlphaFoldDB" id="A0A5C3N707"/>
<evidence type="ECO:0000313" key="2">
    <source>
        <dbReference type="Proteomes" id="UP000305948"/>
    </source>
</evidence>
<dbReference type="STRING" id="5364.A0A5C3N707"/>
<proteinExistence type="predicted"/>
<evidence type="ECO:0008006" key="3">
    <source>
        <dbReference type="Google" id="ProtNLM"/>
    </source>
</evidence>
<dbReference type="SUPFAM" id="SSF56281">
    <property type="entry name" value="Metallo-hydrolase/oxidoreductase"/>
    <property type="match status" value="1"/>
</dbReference>
<sequence length="318" mass="36247">MLSANDPDYDRSICTTCAAQYSASGLRPYRIGEEASGDGCPVCLDERQYVLSTGQAWTSWRELDGKHTMSLQLEPKDSRIIRIVTEPKVGQIGQTPFLLRTSEGSLIWDCGPYLSESMVESILSTTSPSEPLLGIAISHPHFFNGSVTWARKLRCKVHICAADREWFMRKDEFVNEFVEFWEGDVKKFGNIPHCASLTHYSLTGHFPGSCVLHWDRSHDSSEEVSRPKTGVLFCSDTFKIAIDRRMMTFMWSYPNYIPLPPKDVQKIWQSIRPYDFDDIYSAWPGDIAYGNGKAKVLKSARRFIQMEGWGNNDFLLEE</sequence>
<dbReference type="EMBL" id="ML213515">
    <property type="protein sequence ID" value="TFK49561.1"/>
    <property type="molecule type" value="Genomic_DNA"/>
</dbReference>
<organism evidence="1 2">
    <name type="scientific">Heliocybe sulcata</name>
    <dbReference type="NCBI Taxonomy" id="5364"/>
    <lineage>
        <taxon>Eukaryota</taxon>
        <taxon>Fungi</taxon>
        <taxon>Dikarya</taxon>
        <taxon>Basidiomycota</taxon>
        <taxon>Agaricomycotina</taxon>
        <taxon>Agaricomycetes</taxon>
        <taxon>Gloeophyllales</taxon>
        <taxon>Gloeophyllaceae</taxon>
        <taxon>Heliocybe</taxon>
    </lineage>
</organism>
<protein>
    <recommendedName>
        <fullName evidence="3">Metallo-beta-lactamase domain-containing protein</fullName>
    </recommendedName>
</protein>
<dbReference type="InterPro" id="IPR036866">
    <property type="entry name" value="RibonucZ/Hydroxyglut_hydro"/>
</dbReference>
<reference evidence="1 2" key="1">
    <citation type="journal article" date="2019" name="Nat. Ecol. Evol.">
        <title>Megaphylogeny resolves global patterns of mushroom evolution.</title>
        <authorList>
            <person name="Varga T."/>
            <person name="Krizsan K."/>
            <person name="Foldi C."/>
            <person name="Dima B."/>
            <person name="Sanchez-Garcia M."/>
            <person name="Sanchez-Ramirez S."/>
            <person name="Szollosi G.J."/>
            <person name="Szarkandi J.G."/>
            <person name="Papp V."/>
            <person name="Albert L."/>
            <person name="Andreopoulos W."/>
            <person name="Angelini C."/>
            <person name="Antonin V."/>
            <person name="Barry K.W."/>
            <person name="Bougher N.L."/>
            <person name="Buchanan P."/>
            <person name="Buyck B."/>
            <person name="Bense V."/>
            <person name="Catcheside P."/>
            <person name="Chovatia M."/>
            <person name="Cooper J."/>
            <person name="Damon W."/>
            <person name="Desjardin D."/>
            <person name="Finy P."/>
            <person name="Geml J."/>
            <person name="Haridas S."/>
            <person name="Hughes K."/>
            <person name="Justo A."/>
            <person name="Karasinski D."/>
            <person name="Kautmanova I."/>
            <person name="Kiss B."/>
            <person name="Kocsube S."/>
            <person name="Kotiranta H."/>
            <person name="LaButti K.M."/>
            <person name="Lechner B.E."/>
            <person name="Liimatainen K."/>
            <person name="Lipzen A."/>
            <person name="Lukacs Z."/>
            <person name="Mihaltcheva S."/>
            <person name="Morgado L.N."/>
            <person name="Niskanen T."/>
            <person name="Noordeloos M.E."/>
            <person name="Ohm R.A."/>
            <person name="Ortiz-Santana B."/>
            <person name="Ovrebo C."/>
            <person name="Racz N."/>
            <person name="Riley R."/>
            <person name="Savchenko A."/>
            <person name="Shiryaev A."/>
            <person name="Soop K."/>
            <person name="Spirin V."/>
            <person name="Szebenyi C."/>
            <person name="Tomsovsky M."/>
            <person name="Tulloss R.E."/>
            <person name="Uehling J."/>
            <person name="Grigoriev I.V."/>
            <person name="Vagvolgyi C."/>
            <person name="Papp T."/>
            <person name="Martin F.M."/>
            <person name="Miettinen O."/>
            <person name="Hibbett D.S."/>
            <person name="Nagy L.G."/>
        </authorList>
    </citation>
    <scope>NUCLEOTIDE SEQUENCE [LARGE SCALE GENOMIC DNA]</scope>
    <source>
        <strain evidence="1 2">OMC1185</strain>
    </source>
</reference>
<dbReference type="PANTHER" id="PTHR36839">
    <property type="entry name" value="METALLO-BETA-LACTAMASE FAMILY PROTEIN (AFU_ORTHOLOGUE AFUA_5G12770)"/>
    <property type="match status" value="1"/>
</dbReference>
<gene>
    <name evidence="1" type="ORF">OE88DRAFT_1719572</name>
</gene>
<accession>A0A5C3N707</accession>
<name>A0A5C3N707_9AGAM</name>
<keyword evidence="2" id="KW-1185">Reference proteome</keyword>
<evidence type="ECO:0000313" key="1">
    <source>
        <dbReference type="EMBL" id="TFK49561.1"/>
    </source>
</evidence>
<dbReference type="Gene3D" id="3.60.15.10">
    <property type="entry name" value="Ribonuclease Z/Hydroxyacylglutathione hydrolase-like"/>
    <property type="match status" value="1"/>
</dbReference>
<dbReference type="PANTHER" id="PTHR36839:SF1">
    <property type="entry name" value="METALLO-BETA-LACTAMASE FAMILY PROTEIN (AFU_ORTHOLOGUE AFUA_5G12770)"/>
    <property type="match status" value="1"/>
</dbReference>
<dbReference type="Proteomes" id="UP000305948">
    <property type="component" value="Unassembled WGS sequence"/>
</dbReference>